<sequence>MSTCCSNAAKIGGRLIVLYYLGLGLLLSVPVSIFAGLFLAVLDEAKLMLLARIEGSEERDDLIGPIIKAYKNGNLAFQDVLNSANSLVTAGAESTAWTLSALFYCLSANPGSLTRLIEEVRSTFQESQEISLSKTEKLAYLNTCIKEALRLYPALSQNMPRVTVSGVRVIAEVHAIVSISPYVMSHFSRNFSEPFAFRPERFLGDARFAQDKLDASQPFSSGPRSCASRNLFYASSRLIVSKLLCNFDVEPITETESWGSGHKVYLLFQHRPLRMRLKPANRRGGHVLPHLKSVERD</sequence>
<accession>A0ABQ0GSA5</accession>
<dbReference type="InterPro" id="IPR002401">
    <property type="entry name" value="Cyt_P450_E_grp-I"/>
</dbReference>
<name>A0ABQ0GSA5_9PEZI</name>
<evidence type="ECO:0000313" key="7">
    <source>
        <dbReference type="EMBL" id="GAB1320618.1"/>
    </source>
</evidence>
<keyword evidence="5" id="KW-0408">Iron</keyword>
<dbReference type="InterPro" id="IPR036396">
    <property type="entry name" value="Cyt_P450_sf"/>
</dbReference>
<evidence type="ECO:0000313" key="8">
    <source>
        <dbReference type="Proteomes" id="UP001628179"/>
    </source>
</evidence>
<evidence type="ECO:0000256" key="1">
    <source>
        <dbReference type="ARBA" id="ARBA00001971"/>
    </source>
</evidence>
<keyword evidence="4" id="KW-0479">Metal-binding</keyword>
<dbReference type="Pfam" id="PF00067">
    <property type="entry name" value="p450"/>
    <property type="match status" value="1"/>
</dbReference>
<dbReference type="PRINTS" id="PR00385">
    <property type="entry name" value="P450"/>
</dbReference>
<evidence type="ECO:0000256" key="4">
    <source>
        <dbReference type="ARBA" id="ARBA00022723"/>
    </source>
</evidence>
<dbReference type="PANTHER" id="PTHR24305">
    <property type="entry name" value="CYTOCHROME P450"/>
    <property type="match status" value="1"/>
</dbReference>
<comment type="caution">
    <text evidence="7">The sequence shown here is derived from an EMBL/GenBank/DDBJ whole genome shotgun (WGS) entry which is preliminary data.</text>
</comment>
<dbReference type="EMBL" id="BAAFSV010000006">
    <property type="protein sequence ID" value="GAB1320618.1"/>
    <property type="molecule type" value="Genomic_DNA"/>
</dbReference>
<comment type="cofactor">
    <cofactor evidence="1">
        <name>heme</name>
        <dbReference type="ChEBI" id="CHEBI:30413"/>
    </cofactor>
</comment>
<dbReference type="GeneID" id="98181570"/>
<evidence type="ECO:0000256" key="6">
    <source>
        <dbReference type="SAM" id="Phobius"/>
    </source>
</evidence>
<gene>
    <name evidence="7" type="ORF">MFIFM68171_10828</name>
</gene>
<keyword evidence="6" id="KW-0812">Transmembrane</keyword>
<dbReference type="PRINTS" id="PR00463">
    <property type="entry name" value="EP450I"/>
</dbReference>
<evidence type="ECO:0000256" key="3">
    <source>
        <dbReference type="ARBA" id="ARBA00022617"/>
    </source>
</evidence>
<dbReference type="Proteomes" id="UP001628179">
    <property type="component" value="Unassembled WGS sequence"/>
</dbReference>
<keyword evidence="8" id="KW-1185">Reference proteome</keyword>
<reference evidence="7 8" key="1">
    <citation type="submission" date="2024-09" db="EMBL/GenBank/DDBJ databases">
        <title>Itraconazole resistance in Madurella fahalii resulting from another homologue of gene encoding cytochrome P450 14-alpha sterol demethylase (CYP51).</title>
        <authorList>
            <person name="Yoshioka I."/>
            <person name="Fahal A.H."/>
            <person name="Kaneko S."/>
            <person name="Yaguchi T."/>
        </authorList>
    </citation>
    <scope>NUCLEOTIDE SEQUENCE [LARGE SCALE GENOMIC DNA]</scope>
    <source>
        <strain evidence="7 8">IFM 68171</strain>
    </source>
</reference>
<keyword evidence="3" id="KW-0349">Heme</keyword>
<dbReference type="Gene3D" id="1.10.630.10">
    <property type="entry name" value="Cytochrome P450"/>
    <property type="match status" value="1"/>
</dbReference>
<proteinExistence type="inferred from homology"/>
<dbReference type="InterPro" id="IPR050121">
    <property type="entry name" value="Cytochrome_P450_monoxygenase"/>
</dbReference>
<dbReference type="InterPro" id="IPR001128">
    <property type="entry name" value="Cyt_P450"/>
</dbReference>
<dbReference type="PANTHER" id="PTHR24305:SF210">
    <property type="entry name" value="CYTOCHROME P450 MONOOXYGENASE ASQL-RELATED"/>
    <property type="match status" value="1"/>
</dbReference>
<protein>
    <recommendedName>
        <fullName evidence="9">Cytochrome P450</fullName>
    </recommendedName>
</protein>
<keyword evidence="6" id="KW-1133">Transmembrane helix</keyword>
<dbReference type="RefSeq" id="XP_070922348.1">
    <property type="nucleotide sequence ID" value="XM_071066247.1"/>
</dbReference>
<comment type="similarity">
    <text evidence="2">Belongs to the cytochrome P450 family.</text>
</comment>
<organism evidence="7 8">
    <name type="scientific">Madurella fahalii</name>
    <dbReference type="NCBI Taxonomy" id="1157608"/>
    <lineage>
        <taxon>Eukaryota</taxon>
        <taxon>Fungi</taxon>
        <taxon>Dikarya</taxon>
        <taxon>Ascomycota</taxon>
        <taxon>Pezizomycotina</taxon>
        <taxon>Sordariomycetes</taxon>
        <taxon>Sordariomycetidae</taxon>
        <taxon>Sordariales</taxon>
        <taxon>Sordariales incertae sedis</taxon>
        <taxon>Madurella</taxon>
    </lineage>
</organism>
<evidence type="ECO:0000256" key="2">
    <source>
        <dbReference type="ARBA" id="ARBA00010617"/>
    </source>
</evidence>
<feature type="transmembrane region" description="Helical" evidence="6">
    <location>
        <begin position="17"/>
        <end position="42"/>
    </location>
</feature>
<keyword evidence="6" id="KW-0472">Membrane</keyword>
<dbReference type="SUPFAM" id="SSF48264">
    <property type="entry name" value="Cytochrome P450"/>
    <property type="match status" value="1"/>
</dbReference>
<evidence type="ECO:0000256" key="5">
    <source>
        <dbReference type="ARBA" id="ARBA00023004"/>
    </source>
</evidence>
<evidence type="ECO:0008006" key="9">
    <source>
        <dbReference type="Google" id="ProtNLM"/>
    </source>
</evidence>